<evidence type="ECO:0000256" key="1">
    <source>
        <dbReference type="SAM" id="MobiDB-lite"/>
    </source>
</evidence>
<evidence type="ECO:0000313" key="2">
    <source>
        <dbReference type="EMBL" id="RCU57636.1"/>
    </source>
</evidence>
<dbReference type="OrthoDB" id="1440507at2"/>
<gene>
    <name evidence="2" type="ORF">DU428_07535</name>
</gene>
<proteinExistence type="predicted"/>
<evidence type="ECO:0000313" key="3">
    <source>
        <dbReference type="Proteomes" id="UP000252249"/>
    </source>
</evidence>
<keyword evidence="3" id="KW-1185">Reference proteome</keyword>
<dbReference type="EMBL" id="QPIG01000002">
    <property type="protein sequence ID" value="RCU57636.1"/>
    <property type="molecule type" value="Genomic_DNA"/>
</dbReference>
<sequence length="169" mass="18469">MKKISLFLLGVFIGAFVTYYFFTNSSVADTPITDVVPPKGLITPQKAKMLDEAFDSRHALISKSIVMRPDNRSTWWSLEDMQKYLAYAEKESADLGYTMTGVRVYLGAYPTVEEVGYTTMFLVPTGAKDLSKAGSTFFSMTQDGKGDIPGGSGLNDGGMGNPPFVSYPQ</sequence>
<protein>
    <submittedName>
        <fullName evidence="2">Uncharacterized protein</fullName>
    </submittedName>
</protein>
<reference evidence="2 3" key="1">
    <citation type="submission" date="2018-07" db="EMBL/GenBank/DDBJ databases">
        <title>Oceanihabitans testaceum sp. nov., isolated from marine sediment.</title>
        <authorList>
            <person name="Li C.-M."/>
        </authorList>
    </citation>
    <scope>NUCLEOTIDE SEQUENCE [LARGE SCALE GENOMIC DNA]</scope>
    <source>
        <strain evidence="2 3">S9-10</strain>
    </source>
</reference>
<feature type="region of interest" description="Disordered" evidence="1">
    <location>
        <begin position="148"/>
        <end position="169"/>
    </location>
</feature>
<name>A0A368P5B0_9FLAO</name>
<dbReference type="Proteomes" id="UP000252249">
    <property type="component" value="Unassembled WGS sequence"/>
</dbReference>
<feature type="compositionally biased region" description="Gly residues" evidence="1">
    <location>
        <begin position="148"/>
        <end position="160"/>
    </location>
</feature>
<dbReference type="RefSeq" id="WP_072351704.1">
    <property type="nucleotide sequence ID" value="NZ_JAWVXR010000002.1"/>
</dbReference>
<dbReference type="AlphaFoldDB" id="A0A368P5B0"/>
<organism evidence="2 3">
    <name type="scientific">Oceanihabitans sediminis</name>
    <dbReference type="NCBI Taxonomy" id="1812012"/>
    <lineage>
        <taxon>Bacteria</taxon>
        <taxon>Pseudomonadati</taxon>
        <taxon>Bacteroidota</taxon>
        <taxon>Flavobacteriia</taxon>
        <taxon>Flavobacteriales</taxon>
        <taxon>Flavobacteriaceae</taxon>
        <taxon>Oceanihabitans</taxon>
    </lineage>
</organism>
<accession>A0A368P5B0</accession>
<comment type="caution">
    <text evidence="2">The sequence shown here is derived from an EMBL/GenBank/DDBJ whole genome shotgun (WGS) entry which is preliminary data.</text>
</comment>